<evidence type="ECO:0008006" key="11">
    <source>
        <dbReference type="Google" id="ProtNLM"/>
    </source>
</evidence>
<dbReference type="CDD" id="cd06550">
    <property type="entry name" value="TM_ABC_iron-siderophores_like"/>
    <property type="match status" value="1"/>
</dbReference>
<evidence type="ECO:0000313" key="10">
    <source>
        <dbReference type="Proteomes" id="UP000196531"/>
    </source>
</evidence>
<dbReference type="PANTHER" id="PTHR30472:SF25">
    <property type="entry name" value="ABC TRANSPORTER PERMEASE PROTEIN MJ0876-RELATED"/>
    <property type="match status" value="1"/>
</dbReference>
<evidence type="ECO:0000313" key="9">
    <source>
        <dbReference type="EMBL" id="OUR98979.1"/>
    </source>
</evidence>
<feature type="transmembrane region" description="Helical" evidence="8">
    <location>
        <begin position="35"/>
        <end position="57"/>
    </location>
</feature>
<keyword evidence="4" id="KW-1003">Cell membrane</keyword>
<organism evidence="9 10">
    <name type="scientific">Halobacteriovorax marinus</name>
    <dbReference type="NCBI Taxonomy" id="97084"/>
    <lineage>
        <taxon>Bacteria</taxon>
        <taxon>Pseudomonadati</taxon>
        <taxon>Bdellovibrionota</taxon>
        <taxon>Bacteriovoracia</taxon>
        <taxon>Bacteriovoracales</taxon>
        <taxon>Halobacteriovoraceae</taxon>
        <taxon>Halobacteriovorax</taxon>
    </lineage>
</organism>
<protein>
    <recommendedName>
        <fullName evidence="11">Iron ABC transporter permease</fullName>
    </recommendedName>
</protein>
<dbReference type="GO" id="GO:0005886">
    <property type="term" value="C:plasma membrane"/>
    <property type="evidence" value="ECO:0007669"/>
    <property type="project" value="UniProtKB-SubCell"/>
</dbReference>
<dbReference type="AlphaFoldDB" id="A0A1Y5FBB9"/>
<dbReference type="Gene3D" id="1.10.3470.10">
    <property type="entry name" value="ABC transporter involved in vitamin B12 uptake, BtuC"/>
    <property type="match status" value="1"/>
</dbReference>
<evidence type="ECO:0000256" key="8">
    <source>
        <dbReference type="SAM" id="Phobius"/>
    </source>
</evidence>
<reference evidence="10" key="1">
    <citation type="journal article" date="2017" name="Proc. Natl. Acad. Sci. U.S.A.">
        <title>Simulation of Deepwater Horizon oil plume reveals substrate specialization within a complex community of hydrocarbon-degraders.</title>
        <authorList>
            <person name="Hu P."/>
            <person name="Dubinsky E.A."/>
            <person name="Probst A.J."/>
            <person name="Wang J."/>
            <person name="Sieber C.M.K."/>
            <person name="Tom L.M."/>
            <person name="Gardinali P."/>
            <person name="Banfield J.F."/>
            <person name="Atlas R.M."/>
            <person name="Andersen G.L."/>
        </authorList>
    </citation>
    <scope>NUCLEOTIDE SEQUENCE [LARGE SCALE GENOMIC DNA]</scope>
</reference>
<gene>
    <name evidence="9" type="ORF">A9Q84_05705</name>
</gene>
<dbReference type="GO" id="GO:0022857">
    <property type="term" value="F:transmembrane transporter activity"/>
    <property type="evidence" value="ECO:0007669"/>
    <property type="project" value="InterPro"/>
</dbReference>
<proteinExistence type="inferred from homology"/>
<dbReference type="FunFam" id="1.10.3470.10:FF:000001">
    <property type="entry name" value="Vitamin B12 ABC transporter permease BtuC"/>
    <property type="match status" value="1"/>
</dbReference>
<sequence>MLFFLCILAFVLAISIGPGEISFGSHLFNDVILNIRLPRVLTAFMVGGLLALSGLLFQAMFRNSLATPYTLGVASGASLGAALYFLLGVSITIPFFNVVSVFSFIGALICVLFVYGLANRSGRIETHTLLLSGVVISMVCSSLILFIQFLGHERDALLVVRWLMGGLDIVGMDAPLRLLPFAVIGLFFSIYKYRELNILYLGDDLATSRGVDVIKFRKVLYLLNSFMVAAVVAECGPIGFVGLIAPHMAKKLFAHKHQELIPATFMLGGCLLVICDLLARNILQETQLPVGIMTALLGGPFFLYLLLSEAKS</sequence>
<evidence type="ECO:0000256" key="2">
    <source>
        <dbReference type="ARBA" id="ARBA00007935"/>
    </source>
</evidence>
<feature type="transmembrane region" description="Helical" evidence="8">
    <location>
        <begin position="69"/>
        <end position="87"/>
    </location>
</feature>
<feature type="transmembrane region" description="Helical" evidence="8">
    <location>
        <begin position="288"/>
        <end position="307"/>
    </location>
</feature>
<keyword evidence="5 8" id="KW-0812">Transmembrane</keyword>
<keyword evidence="3" id="KW-0813">Transport</keyword>
<dbReference type="EMBL" id="MAAO01000004">
    <property type="protein sequence ID" value="OUR98979.1"/>
    <property type="molecule type" value="Genomic_DNA"/>
</dbReference>
<feature type="transmembrane region" description="Helical" evidence="8">
    <location>
        <begin position="260"/>
        <end position="279"/>
    </location>
</feature>
<dbReference type="InterPro" id="IPR037294">
    <property type="entry name" value="ABC_BtuC-like"/>
</dbReference>
<comment type="subcellular location">
    <subcellularLocation>
        <location evidence="1">Cell membrane</location>
        <topology evidence="1">Multi-pass membrane protein</topology>
    </subcellularLocation>
</comment>
<feature type="transmembrane region" description="Helical" evidence="8">
    <location>
        <begin position="129"/>
        <end position="149"/>
    </location>
</feature>
<evidence type="ECO:0000256" key="3">
    <source>
        <dbReference type="ARBA" id="ARBA00022448"/>
    </source>
</evidence>
<name>A0A1Y5FBB9_9BACT</name>
<dbReference type="SUPFAM" id="SSF81345">
    <property type="entry name" value="ABC transporter involved in vitamin B12 uptake, BtuC"/>
    <property type="match status" value="1"/>
</dbReference>
<dbReference type="Pfam" id="PF01032">
    <property type="entry name" value="FecCD"/>
    <property type="match status" value="1"/>
</dbReference>
<comment type="caution">
    <text evidence="9">The sequence shown here is derived from an EMBL/GenBank/DDBJ whole genome shotgun (WGS) entry which is preliminary data.</text>
</comment>
<accession>A0A1Y5FBB9</accession>
<feature type="transmembrane region" description="Helical" evidence="8">
    <location>
        <begin position="93"/>
        <end position="117"/>
    </location>
</feature>
<evidence type="ECO:0000256" key="4">
    <source>
        <dbReference type="ARBA" id="ARBA00022475"/>
    </source>
</evidence>
<feature type="transmembrane region" description="Helical" evidence="8">
    <location>
        <begin position="169"/>
        <end position="191"/>
    </location>
</feature>
<dbReference type="InterPro" id="IPR000522">
    <property type="entry name" value="ABC_transptr_permease_BtuC"/>
</dbReference>
<evidence type="ECO:0000256" key="5">
    <source>
        <dbReference type="ARBA" id="ARBA00022692"/>
    </source>
</evidence>
<keyword evidence="6 8" id="KW-1133">Transmembrane helix</keyword>
<evidence type="ECO:0000256" key="7">
    <source>
        <dbReference type="ARBA" id="ARBA00023136"/>
    </source>
</evidence>
<keyword evidence="7 8" id="KW-0472">Membrane</keyword>
<evidence type="ECO:0000256" key="6">
    <source>
        <dbReference type="ARBA" id="ARBA00022989"/>
    </source>
</evidence>
<feature type="transmembrane region" description="Helical" evidence="8">
    <location>
        <begin position="219"/>
        <end position="240"/>
    </location>
</feature>
<dbReference type="PANTHER" id="PTHR30472">
    <property type="entry name" value="FERRIC ENTEROBACTIN TRANSPORT SYSTEM PERMEASE PROTEIN"/>
    <property type="match status" value="1"/>
</dbReference>
<dbReference type="Proteomes" id="UP000196531">
    <property type="component" value="Unassembled WGS sequence"/>
</dbReference>
<comment type="similarity">
    <text evidence="2">Belongs to the binding-protein-dependent transport system permease family. FecCD subfamily.</text>
</comment>
<evidence type="ECO:0000256" key="1">
    <source>
        <dbReference type="ARBA" id="ARBA00004651"/>
    </source>
</evidence>